<keyword evidence="10 13" id="KW-0862">Zinc</keyword>
<dbReference type="InterPro" id="IPR027268">
    <property type="entry name" value="Peptidase_M4/M1_CTD_sf"/>
</dbReference>
<evidence type="ECO:0000256" key="1">
    <source>
        <dbReference type="ARBA" id="ARBA00000098"/>
    </source>
</evidence>
<comment type="cofactor">
    <cofactor evidence="13">
        <name>Zn(2+)</name>
        <dbReference type="ChEBI" id="CHEBI:29105"/>
    </cofactor>
    <text evidence="13">Binds 1 zinc ion per subunit.</text>
</comment>
<feature type="domain" description="Peptidase M1 membrane alanine aminopeptidase" evidence="15">
    <location>
        <begin position="326"/>
        <end position="441"/>
    </location>
</feature>
<dbReference type="Gene3D" id="1.10.390.10">
    <property type="entry name" value="Neutral Protease Domain 2"/>
    <property type="match status" value="1"/>
</dbReference>
<evidence type="ECO:0000313" key="18">
    <source>
        <dbReference type="Proteomes" id="UP000198725"/>
    </source>
</evidence>
<evidence type="ECO:0000256" key="4">
    <source>
        <dbReference type="ARBA" id="ARBA00012564"/>
    </source>
</evidence>
<evidence type="ECO:0000256" key="13">
    <source>
        <dbReference type="PIRSR" id="PIRSR634015-3"/>
    </source>
</evidence>
<dbReference type="Pfam" id="PF17900">
    <property type="entry name" value="Peptidase_M1_N"/>
    <property type="match status" value="1"/>
</dbReference>
<feature type="chain" id="PRO_5011722213" description="Aminopeptidase N" evidence="14">
    <location>
        <begin position="23"/>
        <end position="576"/>
    </location>
</feature>
<comment type="similarity">
    <text evidence="3">Belongs to the peptidase M1 family.</text>
</comment>
<comment type="subcellular location">
    <subcellularLocation>
        <location evidence="2">Cytoplasm</location>
    </subcellularLocation>
</comment>
<evidence type="ECO:0000259" key="16">
    <source>
        <dbReference type="Pfam" id="PF17900"/>
    </source>
</evidence>
<evidence type="ECO:0000256" key="12">
    <source>
        <dbReference type="PIRSR" id="PIRSR634015-1"/>
    </source>
</evidence>
<keyword evidence="8 13" id="KW-0479">Metal-binding</keyword>
<keyword evidence="11" id="KW-0482">Metalloprotease</keyword>
<feature type="binding site" evidence="13">
    <location>
        <position position="336"/>
    </location>
    <ligand>
        <name>Zn(2+)</name>
        <dbReference type="ChEBI" id="CHEBI:29105"/>
        <note>catalytic</note>
    </ligand>
</feature>
<keyword evidence="6" id="KW-0963">Cytoplasm</keyword>
<dbReference type="GO" id="GO:0016285">
    <property type="term" value="F:alanyl aminopeptidase activity"/>
    <property type="evidence" value="ECO:0007669"/>
    <property type="project" value="UniProtKB-EC"/>
</dbReference>
<feature type="signal peptide" evidence="14">
    <location>
        <begin position="1"/>
        <end position="22"/>
    </location>
</feature>
<dbReference type="PRINTS" id="PR00756">
    <property type="entry name" value="ALADIPTASE"/>
</dbReference>
<dbReference type="SUPFAM" id="SSF55486">
    <property type="entry name" value="Metalloproteases ('zincins'), catalytic domain"/>
    <property type="match status" value="1"/>
</dbReference>
<dbReference type="InterPro" id="IPR034015">
    <property type="entry name" value="M1_LTA4H"/>
</dbReference>
<evidence type="ECO:0000256" key="2">
    <source>
        <dbReference type="ARBA" id="ARBA00004496"/>
    </source>
</evidence>
<keyword evidence="18" id="KW-1185">Reference proteome</keyword>
<keyword evidence="7" id="KW-0645">Protease</keyword>
<dbReference type="GO" id="GO:0006508">
    <property type="term" value="P:proteolysis"/>
    <property type="evidence" value="ECO:0007669"/>
    <property type="project" value="UniProtKB-KW"/>
</dbReference>
<dbReference type="InterPro" id="IPR001930">
    <property type="entry name" value="Peptidase_M1"/>
</dbReference>
<feature type="active site" description="Proton acceptor" evidence="12">
    <location>
        <position position="333"/>
    </location>
</feature>
<proteinExistence type="inferred from homology"/>
<dbReference type="InterPro" id="IPR014782">
    <property type="entry name" value="Peptidase_M1_dom"/>
</dbReference>
<dbReference type="CDD" id="cd09603">
    <property type="entry name" value="M1_APN_like"/>
    <property type="match status" value="1"/>
</dbReference>
<evidence type="ECO:0000256" key="7">
    <source>
        <dbReference type="ARBA" id="ARBA00022670"/>
    </source>
</evidence>
<feature type="domain" description="Aminopeptidase N-like N-terminal" evidence="16">
    <location>
        <begin position="54"/>
        <end position="228"/>
    </location>
</feature>
<dbReference type="GO" id="GO:0008270">
    <property type="term" value="F:zinc ion binding"/>
    <property type="evidence" value="ECO:0007669"/>
    <property type="project" value="InterPro"/>
</dbReference>
<dbReference type="AlphaFoldDB" id="A0A1I4D7B3"/>
<evidence type="ECO:0000256" key="5">
    <source>
        <dbReference type="ARBA" id="ARBA00015611"/>
    </source>
</evidence>
<evidence type="ECO:0000256" key="6">
    <source>
        <dbReference type="ARBA" id="ARBA00022490"/>
    </source>
</evidence>
<dbReference type="InterPro" id="IPR045357">
    <property type="entry name" value="Aminopeptidase_N-like_N"/>
</dbReference>
<dbReference type="Gene3D" id="2.60.40.1730">
    <property type="entry name" value="tricorn interacting facor f3 domain"/>
    <property type="match status" value="1"/>
</dbReference>
<protein>
    <recommendedName>
        <fullName evidence="5">Aminopeptidase N</fullName>
        <ecNumber evidence="4">3.4.11.2</ecNumber>
    </recommendedName>
</protein>
<dbReference type="PANTHER" id="PTHR45726">
    <property type="entry name" value="LEUKOTRIENE A-4 HYDROLASE"/>
    <property type="match status" value="1"/>
</dbReference>
<gene>
    <name evidence="17" type="ORF">SAMN05192579_108144</name>
</gene>
<dbReference type="RefSeq" id="WP_092703826.1">
    <property type="nucleotide sequence ID" value="NZ_FOSR01000008.1"/>
</dbReference>
<accession>A0A1I4D7B3</accession>
<name>A0A1I4D7B3_9GAMM</name>
<dbReference type="GO" id="GO:0005737">
    <property type="term" value="C:cytoplasm"/>
    <property type="evidence" value="ECO:0007669"/>
    <property type="project" value="UniProtKB-SubCell"/>
</dbReference>
<comment type="catalytic activity">
    <reaction evidence="1">
        <text>Release of an N-terminal amino acid, Xaa-|-Yaa- from a peptide, amide or arylamide. Xaa is preferably Ala, but may be most amino acids including Pro (slow action). When a terminal hydrophobic residue is followed by a prolyl residue, the two may be released as an intact Xaa-Pro dipeptide.</text>
        <dbReference type="EC" id="3.4.11.2"/>
    </reaction>
</comment>
<evidence type="ECO:0000256" key="9">
    <source>
        <dbReference type="ARBA" id="ARBA00022801"/>
    </source>
</evidence>
<evidence type="ECO:0000256" key="14">
    <source>
        <dbReference type="SAM" id="SignalP"/>
    </source>
</evidence>
<keyword evidence="14" id="KW-0732">Signal</keyword>
<dbReference type="Pfam" id="PF01433">
    <property type="entry name" value="Peptidase_M1"/>
    <property type="match status" value="1"/>
</dbReference>
<feature type="binding site" evidence="13">
    <location>
        <position position="332"/>
    </location>
    <ligand>
        <name>Zn(2+)</name>
        <dbReference type="ChEBI" id="CHEBI:29105"/>
        <note>catalytic</note>
    </ligand>
</feature>
<sequence>MRPTLLALGLALGLGGTAFAHAATTTPTQPPLTALTKDSGTPMPAAQKRVHFDHAALHITVQPATQSIAASATLTFSATAATDVLLLDLDRNLPISAVAVDGKPLAASDWSNPDGRLKIKLPHALAAGDKVTTTITYGGKPHVAKRAPWDGGFVWSHTKDGQPWVGSAVEGEGCDLFWPCIDQPDGKPDLVDLYVTVPKPLVAPGNGVLIGVTDDGNQRTYHWRAKHPTTYAVSINVGPYKELHGEYHSRFGNTIPLYYWYLPGEDTQAKALFAEFPRMLRFFEAKIGPYPWGDEKMGVVETPYLGMEHQTINAYGNHYAKDGSGFDWLMQHEFSHEWFGNQMTNANWDDMWLHEGFATLMQPLYARYLDGDAEYYGWLHHLRFLIRNHAPVVSGTSKTEEQVYDPSGPGQDIYNKGALMLQTLHHLIGDQAFYDSIRLLIYGRPDPKPGNFVPQYRTTADYMRIVDQVTGKKLDWFFKVYLYQAALPKLDVQRHGDTLDLRWQVPHHLPFPMPVDVQVGNTLHTVQMTDGHGSLAVPADALVTIDPHSVLLRDEPRITEFLQWRDQQRAKHVARK</sequence>
<evidence type="ECO:0000313" key="17">
    <source>
        <dbReference type="EMBL" id="SFK89644.1"/>
    </source>
</evidence>
<dbReference type="EC" id="3.4.11.2" evidence="4"/>
<feature type="binding site" evidence="13">
    <location>
        <position position="355"/>
    </location>
    <ligand>
        <name>Zn(2+)</name>
        <dbReference type="ChEBI" id="CHEBI:29105"/>
        <note>catalytic</note>
    </ligand>
</feature>
<reference evidence="18" key="1">
    <citation type="submission" date="2016-10" db="EMBL/GenBank/DDBJ databases">
        <authorList>
            <person name="Varghese N."/>
            <person name="Submissions S."/>
        </authorList>
    </citation>
    <scope>NUCLEOTIDE SEQUENCE [LARGE SCALE GENOMIC DNA]</scope>
    <source>
        <strain evidence="18">MO64</strain>
    </source>
</reference>
<dbReference type="SUPFAM" id="SSF63737">
    <property type="entry name" value="Leukotriene A4 hydrolase N-terminal domain"/>
    <property type="match status" value="1"/>
</dbReference>
<feature type="active site" description="Proton donor" evidence="12">
    <location>
        <position position="414"/>
    </location>
</feature>
<evidence type="ECO:0000256" key="8">
    <source>
        <dbReference type="ARBA" id="ARBA00022723"/>
    </source>
</evidence>
<evidence type="ECO:0000256" key="11">
    <source>
        <dbReference type="ARBA" id="ARBA00023049"/>
    </source>
</evidence>
<dbReference type="EMBL" id="FOSR01000008">
    <property type="protein sequence ID" value="SFK89644.1"/>
    <property type="molecule type" value="Genomic_DNA"/>
</dbReference>
<evidence type="ECO:0000256" key="3">
    <source>
        <dbReference type="ARBA" id="ARBA00010136"/>
    </source>
</evidence>
<dbReference type="PANTHER" id="PTHR45726:SF3">
    <property type="entry name" value="LEUKOTRIENE A-4 HYDROLASE"/>
    <property type="match status" value="1"/>
</dbReference>
<organism evidence="17 18">
    <name type="scientific">Rhodanobacter glycinis</name>
    <dbReference type="NCBI Taxonomy" id="582702"/>
    <lineage>
        <taxon>Bacteria</taxon>
        <taxon>Pseudomonadati</taxon>
        <taxon>Pseudomonadota</taxon>
        <taxon>Gammaproteobacteria</taxon>
        <taxon>Lysobacterales</taxon>
        <taxon>Rhodanobacteraceae</taxon>
        <taxon>Rhodanobacter</taxon>
    </lineage>
</organism>
<evidence type="ECO:0000259" key="15">
    <source>
        <dbReference type="Pfam" id="PF01433"/>
    </source>
</evidence>
<keyword evidence="9" id="KW-0378">Hydrolase</keyword>
<evidence type="ECO:0000256" key="10">
    <source>
        <dbReference type="ARBA" id="ARBA00022833"/>
    </source>
</evidence>
<dbReference type="GO" id="GO:0008237">
    <property type="term" value="F:metallopeptidase activity"/>
    <property type="evidence" value="ECO:0007669"/>
    <property type="project" value="UniProtKB-KW"/>
</dbReference>
<dbReference type="Proteomes" id="UP000198725">
    <property type="component" value="Unassembled WGS sequence"/>
</dbReference>
<dbReference type="InterPro" id="IPR042097">
    <property type="entry name" value="Aminopeptidase_N-like_N_sf"/>
</dbReference>